<proteinExistence type="predicted"/>
<evidence type="ECO:0000313" key="1">
    <source>
        <dbReference type="EMBL" id="KAF5459688.1"/>
    </source>
</evidence>
<name>A0A833USJ1_JUGRE</name>
<gene>
    <name evidence="1" type="ORF">F2P56_019612</name>
</gene>
<reference evidence="1" key="1">
    <citation type="submission" date="2015-10" db="EMBL/GenBank/DDBJ databases">
        <authorList>
            <person name="Martinez-Garcia P.J."/>
            <person name="Crepeau M.W."/>
            <person name="Puiu D."/>
            <person name="Gonzalez-Ibeas D."/>
            <person name="Whalen J."/>
            <person name="Stevens K."/>
            <person name="Paul R."/>
            <person name="Butterfield T."/>
            <person name="Britton M."/>
            <person name="Reagan R."/>
            <person name="Chakraborty S."/>
            <person name="Walawage S.L."/>
            <person name="Vasquez-Gross H.A."/>
            <person name="Cardeno C."/>
            <person name="Famula R."/>
            <person name="Pratt K."/>
            <person name="Kuruganti S."/>
            <person name="Aradhya M.K."/>
            <person name="Leslie C.A."/>
            <person name="Dandekar A.M."/>
            <person name="Salzberg S.L."/>
            <person name="Wegrzyn J.L."/>
            <person name="Langley C.H."/>
            <person name="Neale D.B."/>
        </authorList>
    </citation>
    <scope>NUCLEOTIDE SEQUENCE</scope>
    <source>
        <tissue evidence="1">Leaves</tissue>
    </source>
</reference>
<organism evidence="1 2">
    <name type="scientific">Juglans regia</name>
    <name type="common">English walnut</name>
    <dbReference type="NCBI Taxonomy" id="51240"/>
    <lineage>
        <taxon>Eukaryota</taxon>
        <taxon>Viridiplantae</taxon>
        <taxon>Streptophyta</taxon>
        <taxon>Embryophyta</taxon>
        <taxon>Tracheophyta</taxon>
        <taxon>Spermatophyta</taxon>
        <taxon>Magnoliopsida</taxon>
        <taxon>eudicotyledons</taxon>
        <taxon>Gunneridae</taxon>
        <taxon>Pentapetalae</taxon>
        <taxon>rosids</taxon>
        <taxon>fabids</taxon>
        <taxon>Fagales</taxon>
        <taxon>Juglandaceae</taxon>
        <taxon>Juglans</taxon>
    </lineage>
</organism>
<evidence type="ECO:0000313" key="2">
    <source>
        <dbReference type="Proteomes" id="UP000619265"/>
    </source>
</evidence>
<sequence>MWLKVDGFSEKVRSWWNSYQLTGTPSYILAGKLKVLKNDLRKWNLEIFGNINDQRFTLSQELQHFDVKEVGGTLSEDEKVRKMVVVAELEKITLMEEISWRQKSRALWLKTGDRCTKFFHGVANSHRRNNAIEVLHSEGKALTDSIEIKNHIVHSYDKLLTEQYQWRPKVNGLDFDSMDQAKCSLVGEVL</sequence>
<dbReference type="Proteomes" id="UP000619265">
    <property type="component" value="Unassembled WGS sequence"/>
</dbReference>
<dbReference type="EMBL" id="LIHL02000009">
    <property type="protein sequence ID" value="KAF5459688.1"/>
    <property type="molecule type" value="Genomic_DNA"/>
</dbReference>
<comment type="caution">
    <text evidence="1">The sequence shown here is derived from an EMBL/GenBank/DDBJ whole genome shotgun (WGS) entry which is preliminary data.</text>
</comment>
<dbReference type="AlphaFoldDB" id="A0A833USJ1"/>
<protein>
    <submittedName>
        <fullName evidence="1">Uncharacterized protein</fullName>
    </submittedName>
</protein>
<reference evidence="1" key="2">
    <citation type="submission" date="2020-03" db="EMBL/GenBank/DDBJ databases">
        <title>Walnut 2.0.</title>
        <authorList>
            <person name="Marrano A."/>
            <person name="Britton M."/>
            <person name="Zimin A.V."/>
            <person name="Zaini P.A."/>
            <person name="Workman R."/>
            <person name="Puiu D."/>
            <person name="Bianco L."/>
            <person name="Allen B.J."/>
            <person name="Troggio M."/>
            <person name="Leslie C.A."/>
            <person name="Timp W."/>
            <person name="Dendekar A."/>
            <person name="Salzberg S.L."/>
            <person name="Neale D.B."/>
        </authorList>
    </citation>
    <scope>NUCLEOTIDE SEQUENCE</scope>
    <source>
        <tissue evidence="1">Leaves</tissue>
    </source>
</reference>
<accession>A0A833USJ1</accession>
<dbReference type="Gramene" id="Jr09_01330_p1">
    <property type="protein sequence ID" value="cds.Jr09_01330_p1"/>
    <property type="gene ID" value="Jr09_01330"/>
</dbReference>